<organism evidence="1 2">
    <name type="scientific">Roseateles saccharophilus</name>
    <name type="common">Pseudomonas saccharophila</name>
    <dbReference type="NCBI Taxonomy" id="304"/>
    <lineage>
        <taxon>Bacteria</taxon>
        <taxon>Pseudomonadati</taxon>
        <taxon>Pseudomonadota</taxon>
        <taxon>Betaproteobacteria</taxon>
        <taxon>Burkholderiales</taxon>
        <taxon>Sphaerotilaceae</taxon>
        <taxon>Roseateles</taxon>
    </lineage>
</organism>
<name>A0ABU1YHB5_ROSSA</name>
<dbReference type="EMBL" id="JAVDXU010000001">
    <property type="protein sequence ID" value="MDR7268257.1"/>
    <property type="molecule type" value="Genomic_DNA"/>
</dbReference>
<keyword evidence="2" id="KW-1185">Reference proteome</keyword>
<protein>
    <submittedName>
        <fullName evidence="1">Uncharacterized protein</fullName>
    </submittedName>
</protein>
<sequence>MPQTVIDVHNGIRFQVEVVARGPLFEGRFTLLDTKWKASGVDDPYRPATENAWATETEALNYATEAAHHVIEGIEPFVAWSRNEE</sequence>
<accession>A0ABU1YHB5</accession>
<gene>
    <name evidence="1" type="ORF">J2X20_000886</name>
</gene>
<proteinExistence type="predicted"/>
<reference evidence="1 2" key="1">
    <citation type="submission" date="2023-07" db="EMBL/GenBank/DDBJ databases">
        <title>Sorghum-associated microbial communities from plants grown in Nebraska, USA.</title>
        <authorList>
            <person name="Schachtman D."/>
        </authorList>
    </citation>
    <scope>NUCLEOTIDE SEQUENCE [LARGE SCALE GENOMIC DNA]</scope>
    <source>
        <strain evidence="1 2">BE314</strain>
    </source>
</reference>
<dbReference type="RefSeq" id="WP_310261434.1">
    <property type="nucleotide sequence ID" value="NZ_JAVDXU010000001.1"/>
</dbReference>
<evidence type="ECO:0000313" key="1">
    <source>
        <dbReference type="EMBL" id="MDR7268257.1"/>
    </source>
</evidence>
<dbReference type="Proteomes" id="UP001180453">
    <property type="component" value="Unassembled WGS sequence"/>
</dbReference>
<comment type="caution">
    <text evidence="1">The sequence shown here is derived from an EMBL/GenBank/DDBJ whole genome shotgun (WGS) entry which is preliminary data.</text>
</comment>
<evidence type="ECO:0000313" key="2">
    <source>
        <dbReference type="Proteomes" id="UP001180453"/>
    </source>
</evidence>